<evidence type="ECO:0000313" key="3">
    <source>
        <dbReference type="Proteomes" id="UP001209257"/>
    </source>
</evidence>
<feature type="signal peptide" evidence="1">
    <location>
        <begin position="1"/>
        <end position="23"/>
    </location>
</feature>
<sequence>MRWAVGVTVIICHCLLASVSAHQDTDAPTIKQIRIPQVAEGTDPLYLYVKALLQMALDKTAEEYGEAELLPNESRTVQERQLRNLDHKMLDVTWSVTTLERESLYTAVPVPIAAGLFGKRVLLIRADDERFDEPVEINQLKQYRAVQGQDWPDTRLYRHHGFSVLEATYKSSFRVLEESFADYYPRGVLEVDYELAFHSARPFALEEHLVLSYPSPMFFFVSRNNRQLAERINEGLQQLLATGEFQALLMSQRFYQNSMAHLQGREVINLTNPMLSEASQEALDTYLPYFNQ</sequence>
<gene>
    <name evidence="2" type="ORF">OCL06_03585</name>
</gene>
<proteinExistence type="predicted"/>
<protein>
    <submittedName>
        <fullName evidence="2">Amino acid ABC transporter substrate-binding protein</fullName>
    </submittedName>
</protein>
<organism evidence="2 3">
    <name type="scientific">Alteromonas salexigens</name>
    <dbReference type="NCBI Taxonomy" id="2982530"/>
    <lineage>
        <taxon>Bacteria</taxon>
        <taxon>Pseudomonadati</taxon>
        <taxon>Pseudomonadota</taxon>
        <taxon>Gammaproteobacteria</taxon>
        <taxon>Alteromonadales</taxon>
        <taxon>Alteromonadaceae</taxon>
        <taxon>Alteromonas/Salinimonas group</taxon>
        <taxon>Alteromonas</taxon>
    </lineage>
</organism>
<comment type="caution">
    <text evidence="2">The sequence shown here is derived from an EMBL/GenBank/DDBJ whole genome shotgun (WGS) entry which is preliminary data.</text>
</comment>
<feature type="chain" id="PRO_5046076204" evidence="1">
    <location>
        <begin position="24"/>
        <end position="292"/>
    </location>
</feature>
<dbReference type="EMBL" id="JAOTJC010000005">
    <property type="protein sequence ID" value="MCU7553678.1"/>
    <property type="molecule type" value="Genomic_DNA"/>
</dbReference>
<name>A0ABT2VMI2_9ALTE</name>
<evidence type="ECO:0000256" key="1">
    <source>
        <dbReference type="SAM" id="SignalP"/>
    </source>
</evidence>
<dbReference type="RefSeq" id="WP_262992381.1">
    <property type="nucleotide sequence ID" value="NZ_JAOTJC010000005.1"/>
</dbReference>
<dbReference type="SUPFAM" id="SSF53850">
    <property type="entry name" value="Periplasmic binding protein-like II"/>
    <property type="match status" value="1"/>
</dbReference>
<keyword evidence="3" id="KW-1185">Reference proteome</keyword>
<accession>A0ABT2VMI2</accession>
<keyword evidence="1" id="KW-0732">Signal</keyword>
<evidence type="ECO:0000313" key="2">
    <source>
        <dbReference type="EMBL" id="MCU7553678.1"/>
    </source>
</evidence>
<dbReference type="Proteomes" id="UP001209257">
    <property type="component" value="Unassembled WGS sequence"/>
</dbReference>
<reference evidence="3" key="1">
    <citation type="submission" date="2023-07" db="EMBL/GenBank/DDBJ databases">
        <title>Study on multiphase classification of strain Alteromonas salexigens isolated from the Yellow Sea.</title>
        <authorList>
            <person name="Sun L."/>
        </authorList>
    </citation>
    <scope>NUCLEOTIDE SEQUENCE [LARGE SCALE GENOMIC DNA]</scope>
    <source>
        <strain evidence="3">ASW11-19</strain>
    </source>
</reference>